<gene>
    <name evidence="1" type="ORF">M8818_004369</name>
</gene>
<organism evidence="1 2">
    <name type="scientific">Zalaria obscura</name>
    <dbReference type="NCBI Taxonomy" id="2024903"/>
    <lineage>
        <taxon>Eukaryota</taxon>
        <taxon>Fungi</taxon>
        <taxon>Dikarya</taxon>
        <taxon>Ascomycota</taxon>
        <taxon>Pezizomycotina</taxon>
        <taxon>Dothideomycetes</taxon>
        <taxon>Dothideomycetidae</taxon>
        <taxon>Dothideales</taxon>
        <taxon>Zalariaceae</taxon>
        <taxon>Zalaria</taxon>
    </lineage>
</organism>
<accession>A0ACC3SBQ9</accession>
<comment type="caution">
    <text evidence="1">The sequence shown here is derived from an EMBL/GenBank/DDBJ whole genome shotgun (WGS) entry which is preliminary data.</text>
</comment>
<protein>
    <submittedName>
        <fullName evidence="1">Uncharacterized protein</fullName>
    </submittedName>
</protein>
<keyword evidence="2" id="KW-1185">Reference proteome</keyword>
<proteinExistence type="predicted"/>
<sequence>MSGYSTNSIDSTVARLRQRVQETEAALASLKRDLANAETQAREAHDLSQAYQGGMPLGWQEDVFAALSHTLSNESTGPEPYQSQTADHGVEEAGEEDEEEEEPGDWKWPLRAEEYRRYGRQLIMPEVGLQGQLRLRNAKVLVVGAGGLGCPAAAYLAGAGVGTLGLVDGDTVEISNLHRQVAHSSQRVGMKKVDSAVEYLRGLNPNVNYRCYREHLVPQQALEVFSAYDLVLDCTDHPTSRYLISDACVLAGKPLVSASALRTEGQLIVLNNPPRRPGDTDGGPCYRCVFPKPPPAESVVSCGEGGILGPVVGAMGVLQALEAIKLIARGDHLSTVSDDTPMADSTDGEVPSPKAPTASPPTMLLFSAYSSPQFRSIRMRSRRPNCAACSAQATITPESLTSGSLDYVAFCGVTNPVTLLGQEERITPSDFANLALASPDAVLIDVRDTTQFELCNLPGSINIPWSKFPDVVKQEAVPLGKDVFVVCKLGNDSQMAVKVLQEAGSTGRVRDIKGGFRAWKAEVDPSWPEY</sequence>
<evidence type="ECO:0000313" key="2">
    <source>
        <dbReference type="Proteomes" id="UP001320706"/>
    </source>
</evidence>
<evidence type="ECO:0000313" key="1">
    <source>
        <dbReference type="EMBL" id="KAK8206536.1"/>
    </source>
</evidence>
<dbReference type="EMBL" id="JAMKPW020000022">
    <property type="protein sequence ID" value="KAK8206536.1"/>
    <property type="molecule type" value="Genomic_DNA"/>
</dbReference>
<dbReference type="Proteomes" id="UP001320706">
    <property type="component" value="Unassembled WGS sequence"/>
</dbReference>
<name>A0ACC3SBQ9_9PEZI</name>
<reference evidence="1" key="1">
    <citation type="submission" date="2024-02" db="EMBL/GenBank/DDBJ databases">
        <title>Metagenome Assembled Genome of Zalaria obscura JY119.</title>
        <authorList>
            <person name="Vighnesh L."/>
            <person name="Jagadeeshwari U."/>
            <person name="Venkata Ramana C."/>
            <person name="Sasikala C."/>
        </authorList>
    </citation>
    <scope>NUCLEOTIDE SEQUENCE</scope>
    <source>
        <strain evidence="1">JY119</strain>
    </source>
</reference>